<keyword evidence="5" id="KW-1185">Reference proteome</keyword>
<comment type="similarity">
    <text evidence="1">Belongs to the NmrA-type oxidoreductase family.</text>
</comment>
<dbReference type="RefSeq" id="WP_128556789.1">
    <property type="nucleotide sequence ID" value="NZ_QUAK01000087.1"/>
</dbReference>
<dbReference type="Gene3D" id="3.90.25.10">
    <property type="entry name" value="UDP-galactose 4-epimerase, domain 1"/>
    <property type="match status" value="1"/>
</dbReference>
<dbReference type="InterPro" id="IPR051164">
    <property type="entry name" value="NmrA-like_oxidored"/>
</dbReference>
<dbReference type="CDD" id="cd05251">
    <property type="entry name" value="NmrA_like_SDR_a"/>
    <property type="match status" value="1"/>
</dbReference>
<dbReference type="EMBL" id="QUAK01000087">
    <property type="protein sequence ID" value="RFU85687.1"/>
    <property type="molecule type" value="Genomic_DNA"/>
</dbReference>
<evidence type="ECO:0000256" key="1">
    <source>
        <dbReference type="ARBA" id="ARBA00006328"/>
    </source>
</evidence>
<dbReference type="OrthoDB" id="319724at2"/>
<dbReference type="SUPFAM" id="SSF51735">
    <property type="entry name" value="NAD(P)-binding Rossmann-fold domains"/>
    <property type="match status" value="1"/>
</dbReference>
<evidence type="ECO:0000313" key="4">
    <source>
        <dbReference type="EMBL" id="RFU85687.1"/>
    </source>
</evidence>
<dbReference type="Gene3D" id="3.40.50.720">
    <property type="entry name" value="NAD(P)-binding Rossmann-like Domain"/>
    <property type="match status" value="1"/>
</dbReference>
<dbReference type="InterPro" id="IPR008030">
    <property type="entry name" value="NmrA-like"/>
</dbReference>
<dbReference type="AlphaFoldDB" id="A0A372M5W0"/>
<evidence type="ECO:0000259" key="3">
    <source>
        <dbReference type="Pfam" id="PF05368"/>
    </source>
</evidence>
<dbReference type="Proteomes" id="UP000263094">
    <property type="component" value="Unassembled WGS sequence"/>
</dbReference>
<comment type="caution">
    <text evidence="4">The sequence shown here is derived from an EMBL/GenBank/DDBJ whole genome shotgun (WGS) entry which is preliminary data.</text>
</comment>
<gene>
    <name evidence="4" type="ORF">DY218_16480</name>
</gene>
<evidence type="ECO:0000313" key="5">
    <source>
        <dbReference type="Proteomes" id="UP000263094"/>
    </source>
</evidence>
<reference evidence="4 5" key="1">
    <citation type="submission" date="2018-08" db="EMBL/GenBank/DDBJ databases">
        <title>Isolation, diversity and antifungal activity of Actinobacteria from wheat.</title>
        <authorList>
            <person name="Han C."/>
        </authorList>
    </citation>
    <scope>NUCLEOTIDE SEQUENCE [LARGE SCALE GENOMIC DNA]</scope>
    <source>
        <strain evidence="4 5">NEAU-YY421</strain>
    </source>
</reference>
<accession>A0A372M5W0</accession>
<dbReference type="Pfam" id="PF05368">
    <property type="entry name" value="NmrA"/>
    <property type="match status" value="1"/>
</dbReference>
<dbReference type="PANTHER" id="PTHR42748:SF7">
    <property type="entry name" value="NMRA LIKE REDOX SENSOR 1-RELATED"/>
    <property type="match status" value="1"/>
</dbReference>
<dbReference type="PANTHER" id="PTHR42748">
    <property type="entry name" value="NITROGEN METABOLITE REPRESSION PROTEIN NMRA FAMILY MEMBER"/>
    <property type="match status" value="1"/>
</dbReference>
<keyword evidence="2" id="KW-0521">NADP</keyword>
<feature type="domain" description="NmrA-like" evidence="3">
    <location>
        <begin position="6"/>
        <end position="236"/>
    </location>
</feature>
<dbReference type="InterPro" id="IPR036291">
    <property type="entry name" value="NAD(P)-bd_dom_sf"/>
</dbReference>
<proteinExistence type="inferred from homology"/>
<protein>
    <submittedName>
        <fullName evidence="4">NmrA/HSCARG family protein</fullName>
    </submittedName>
</protein>
<name>A0A372M5W0_9ACTN</name>
<organism evidence="4 5">
    <name type="scientific">Streptomyces triticagri</name>
    <dbReference type="NCBI Taxonomy" id="2293568"/>
    <lineage>
        <taxon>Bacteria</taxon>
        <taxon>Bacillati</taxon>
        <taxon>Actinomycetota</taxon>
        <taxon>Actinomycetes</taxon>
        <taxon>Kitasatosporales</taxon>
        <taxon>Streptomycetaceae</taxon>
        <taxon>Streptomyces</taxon>
    </lineage>
</organism>
<evidence type="ECO:0000256" key="2">
    <source>
        <dbReference type="ARBA" id="ARBA00022857"/>
    </source>
</evidence>
<sequence>MNDTGFVLVVGATGNQGGATARELLARGRDVHALVRDPDKPAARELKEQGAVLVRGDLNDPASLRTAMSGASGVFSVQALAYEPETLAAEVRQGKAVADAVLETGVPHLVYSSVGGAERGTGIDHFETKAEIERHIGALGLPATVLRPVFFMDNLLHYAEAGEERVLELPVDPARPMQLVASEDIGHFAADAFADPGHHRGRQIELAGDELTFPQIAEVYQRVTGTPTRLVPLPIEERMFEWFAEGGYRADIPALRALHPGLSTFEEFLTRRLRSAAG</sequence>